<dbReference type="Proteomes" id="UP000002279">
    <property type="component" value="Unplaced"/>
</dbReference>
<proteinExistence type="predicted"/>
<dbReference type="SMART" id="SM00406">
    <property type="entry name" value="IGv"/>
    <property type="match status" value="1"/>
</dbReference>
<dbReference type="Gene3D" id="2.60.40.10">
    <property type="entry name" value="Immunoglobulins"/>
    <property type="match status" value="1"/>
</dbReference>
<dbReference type="InterPro" id="IPR050150">
    <property type="entry name" value="IgV_Light_Chain"/>
</dbReference>
<dbReference type="InParanoid" id="A0A6I8PH31"/>
<evidence type="ECO:0000259" key="2">
    <source>
        <dbReference type="PROSITE" id="PS50835"/>
    </source>
</evidence>
<dbReference type="GeneTree" id="ENSGT00940000153120"/>
<feature type="compositionally biased region" description="Basic and acidic residues" evidence="1">
    <location>
        <begin position="12"/>
        <end position="21"/>
    </location>
</feature>
<dbReference type="InterPro" id="IPR013106">
    <property type="entry name" value="Ig_V-set"/>
</dbReference>
<feature type="domain" description="Ig-like" evidence="2">
    <location>
        <begin position="46"/>
        <end position="140"/>
    </location>
</feature>
<evidence type="ECO:0000313" key="4">
    <source>
        <dbReference type="Proteomes" id="UP000002279"/>
    </source>
</evidence>
<dbReference type="InterPro" id="IPR003599">
    <property type="entry name" value="Ig_sub"/>
</dbReference>
<dbReference type="InterPro" id="IPR036179">
    <property type="entry name" value="Ig-like_dom_sf"/>
</dbReference>
<reference evidence="3" key="2">
    <citation type="submission" date="2025-09" db="UniProtKB">
        <authorList>
            <consortium name="Ensembl"/>
        </authorList>
    </citation>
    <scope>IDENTIFICATION</scope>
    <source>
        <strain evidence="3">Glennie</strain>
    </source>
</reference>
<dbReference type="PANTHER" id="PTHR23267">
    <property type="entry name" value="IMMUNOGLOBULIN LIGHT CHAIN"/>
    <property type="match status" value="1"/>
</dbReference>
<dbReference type="GO" id="GO:0006955">
    <property type="term" value="P:immune response"/>
    <property type="evidence" value="ECO:0000318"/>
    <property type="project" value="GO_Central"/>
</dbReference>
<evidence type="ECO:0000313" key="3">
    <source>
        <dbReference type="Ensembl" id="ENSOANP00000051876.1"/>
    </source>
</evidence>
<dbReference type="Pfam" id="PF07686">
    <property type="entry name" value="V-set"/>
    <property type="match status" value="1"/>
</dbReference>
<keyword evidence="4" id="KW-1185">Reference proteome</keyword>
<name>A0A6I8PH31_ORNAN</name>
<dbReference type="SMART" id="SM00409">
    <property type="entry name" value="IG"/>
    <property type="match status" value="1"/>
</dbReference>
<feature type="region of interest" description="Disordered" evidence="1">
    <location>
        <begin position="1"/>
        <end position="21"/>
    </location>
</feature>
<reference evidence="3" key="1">
    <citation type="submission" date="2025-08" db="UniProtKB">
        <authorList>
            <consortium name="Ensembl"/>
        </authorList>
    </citation>
    <scope>IDENTIFICATION</scope>
    <source>
        <strain evidence="3">Glennie</strain>
    </source>
</reference>
<accession>A0A6I8PH31</accession>
<evidence type="ECO:0000256" key="1">
    <source>
        <dbReference type="SAM" id="MobiDB-lite"/>
    </source>
</evidence>
<dbReference type="Ensembl" id="ENSOANT00000062724.1">
    <property type="protein sequence ID" value="ENSOANP00000051876.1"/>
    <property type="gene ID" value="ENSOANG00000009007.3"/>
</dbReference>
<dbReference type="SUPFAM" id="SSF48726">
    <property type="entry name" value="Immunoglobulin"/>
    <property type="match status" value="1"/>
</dbReference>
<dbReference type="InterPro" id="IPR007110">
    <property type="entry name" value="Ig-like_dom"/>
</dbReference>
<dbReference type="AlphaFoldDB" id="A0A6I8PH31"/>
<dbReference type="FunFam" id="2.60.40.10:FF:001713">
    <property type="entry name" value="Immunoglobulin lambda variable 3-19"/>
    <property type="match status" value="1"/>
</dbReference>
<dbReference type="Bgee" id="ENSOANG00000009007">
    <property type="expression patterns" value="Expressed in endometrium and 6 other cell types or tissues"/>
</dbReference>
<protein>
    <recommendedName>
        <fullName evidence="2">Ig-like domain-containing protein</fullName>
    </recommendedName>
</protein>
<dbReference type="InterPro" id="IPR013783">
    <property type="entry name" value="Ig-like_fold"/>
</dbReference>
<dbReference type="FunCoup" id="A0A6I8PH31">
    <property type="interactions" value="466"/>
</dbReference>
<dbReference type="GO" id="GO:0019814">
    <property type="term" value="C:immunoglobulin complex"/>
    <property type="evidence" value="ECO:0000318"/>
    <property type="project" value="GO_Central"/>
</dbReference>
<dbReference type="PROSITE" id="PS50835">
    <property type="entry name" value="IG_LIKE"/>
    <property type="match status" value="1"/>
</dbReference>
<organism evidence="3 4">
    <name type="scientific">Ornithorhynchus anatinus</name>
    <name type="common">Duckbill platypus</name>
    <dbReference type="NCBI Taxonomy" id="9258"/>
    <lineage>
        <taxon>Eukaryota</taxon>
        <taxon>Metazoa</taxon>
        <taxon>Chordata</taxon>
        <taxon>Craniata</taxon>
        <taxon>Vertebrata</taxon>
        <taxon>Euteleostomi</taxon>
        <taxon>Mammalia</taxon>
        <taxon>Monotremata</taxon>
        <taxon>Ornithorhynchidae</taxon>
        <taxon>Ornithorhynchus</taxon>
    </lineage>
</organism>
<sequence length="140" mass="14836">MVRKSNQWCELGEERGSREEEREIFTDLSSLPGSIHSSVSSVLTQPPSPPSASVALGQTATLTCSGVSASYVSWYQQKSGRAPVLVIYDNSKRPSGIPDRFSGSKSGSTATLTIAGAQAEDDADYYCQEQSSAAAHNDTG</sequence>